<keyword evidence="4 7" id="KW-0548">Nucleotidyltransferase</keyword>
<dbReference type="EC" id="2.7.7.48" evidence="1 7"/>
<evidence type="ECO:0000256" key="2">
    <source>
        <dbReference type="ARBA" id="ARBA00022484"/>
    </source>
</evidence>
<evidence type="ECO:0000256" key="6">
    <source>
        <dbReference type="ARBA" id="ARBA00022953"/>
    </source>
</evidence>
<dbReference type="Pfam" id="PF00998">
    <property type="entry name" value="RdRP_3"/>
    <property type="match status" value="1"/>
</dbReference>
<organism evidence="9">
    <name type="scientific">Phytophthora palustris tombus-like virus 1</name>
    <dbReference type="NCBI Taxonomy" id="2976301"/>
    <lineage>
        <taxon>Viruses</taxon>
        <taxon>Riboviria</taxon>
        <taxon>Orthornavirae</taxon>
        <taxon>Kitrinoviricota</taxon>
        <taxon>Tolucaviricetes</taxon>
        <taxon>Tolivirales</taxon>
        <taxon>Tombusviridae</taxon>
    </lineage>
</organism>
<name>A0A9E8YVU0_9TOMB</name>
<dbReference type="SUPFAM" id="SSF56672">
    <property type="entry name" value="DNA/RNA polymerases"/>
    <property type="match status" value="1"/>
</dbReference>
<dbReference type="InterPro" id="IPR043128">
    <property type="entry name" value="Rev_trsase/Diguanyl_cyclase"/>
</dbReference>
<dbReference type="GO" id="GO:0003968">
    <property type="term" value="F:RNA-directed RNA polymerase activity"/>
    <property type="evidence" value="ECO:0007669"/>
    <property type="project" value="UniProtKB-KW"/>
</dbReference>
<evidence type="ECO:0000256" key="3">
    <source>
        <dbReference type="ARBA" id="ARBA00022679"/>
    </source>
</evidence>
<evidence type="ECO:0000256" key="5">
    <source>
        <dbReference type="ARBA" id="ARBA00022741"/>
    </source>
</evidence>
<evidence type="ECO:0000259" key="8">
    <source>
        <dbReference type="PROSITE" id="PS50507"/>
    </source>
</evidence>
<dbReference type="EMBL" id="OL795371">
    <property type="protein sequence ID" value="WAK73595.1"/>
    <property type="molecule type" value="Genomic_RNA"/>
</dbReference>
<dbReference type="PROSITE" id="PS50507">
    <property type="entry name" value="RDRP_SSRNA_POS"/>
    <property type="match status" value="1"/>
</dbReference>
<dbReference type="Gene3D" id="3.30.70.270">
    <property type="match status" value="1"/>
</dbReference>
<proteinExistence type="predicted"/>
<evidence type="ECO:0000256" key="7">
    <source>
        <dbReference type="RuleBase" id="RU363062"/>
    </source>
</evidence>
<sequence length="520" mass="58748">MVERTHSPGVEVVSSRGGISVENSGCCAPSYFRRPFARQGDATRCVVHAQCACTEKAALARRVYVRQEAWSRPMEKQFRSVVKDCKTEFRTWHTKTLELDEAVLQLSDSKRKRYLEAAKSLRERPWEPSDANIKMFVKADKLTGVLGEAKKPRAIQGRSPRHNLRFAQWMKPIEHALMVWKGRPRGVERTRVFAKGLNAKQRASLILRKCANFKNPLVISVDASSFDASVSVKHLRAMHELYRAMNSDPEFAELLQTQLHNKGVTQHGHKYEIDGNRMSGDVDTGIGNSILNYCIMAACMRAAGVKRWDLLCDGDDALLFMEDGDCDFAIVSDCARGLGFSLTGDAASITHENYYDIEFCRARPVWCPGGWILCRNPWRAVACFGCTHKFARVPFESYRRFLKGCAMCELHVSNELPMIGALAQEVYTRTRGKAILGDEERWRNSVRLNPTPSGVKPVKVHAITRAHIELGFGITVEEQRTYEASVKERVDSLSLPERKSIDAVIEPSQHYWLHLEDGTV</sequence>
<evidence type="ECO:0000313" key="9">
    <source>
        <dbReference type="EMBL" id="WAK73595.1"/>
    </source>
</evidence>
<keyword evidence="6 7" id="KW-0693">Viral RNA replication</keyword>
<keyword evidence="3 7" id="KW-0808">Transferase</keyword>
<dbReference type="InterPro" id="IPR043502">
    <property type="entry name" value="DNA/RNA_pol_sf"/>
</dbReference>
<accession>A0A9E8YVU0</accession>
<dbReference type="GO" id="GO:0000166">
    <property type="term" value="F:nucleotide binding"/>
    <property type="evidence" value="ECO:0007669"/>
    <property type="project" value="UniProtKB-KW"/>
</dbReference>
<dbReference type="CDD" id="cd23179">
    <property type="entry name" value="ps_ssRNAv_Tolivirales_RdRp"/>
    <property type="match status" value="1"/>
</dbReference>
<protein>
    <recommendedName>
        <fullName evidence="1 7">RNA-directed RNA polymerase</fullName>
        <ecNumber evidence="1 7">2.7.7.48</ecNumber>
    </recommendedName>
</protein>
<dbReference type="InterPro" id="IPR007094">
    <property type="entry name" value="RNA-dir_pol_PSvirus"/>
</dbReference>
<evidence type="ECO:0000256" key="1">
    <source>
        <dbReference type="ARBA" id="ARBA00012494"/>
    </source>
</evidence>
<keyword evidence="5 7" id="KW-0547">Nucleotide-binding</keyword>
<reference evidence="9" key="1">
    <citation type="submission" date="2021-12" db="EMBL/GenBank/DDBJ databases">
        <title>Study of the virome of Phytophthora palustris.</title>
        <authorList>
            <person name="Botella L."/>
            <person name="Jung T."/>
        </authorList>
    </citation>
    <scope>NUCLEOTIDE SEQUENCE</scope>
    <source>
        <strain evidence="9">SU0043</strain>
    </source>
</reference>
<dbReference type="GO" id="GO:0003723">
    <property type="term" value="F:RNA binding"/>
    <property type="evidence" value="ECO:0007669"/>
    <property type="project" value="InterPro"/>
</dbReference>
<feature type="domain" description="RdRp catalytic" evidence="8">
    <location>
        <begin position="216"/>
        <end position="329"/>
    </location>
</feature>
<keyword evidence="2 7" id="KW-0696">RNA-directed RNA polymerase</keyword>
<dbReference type="GO" id="GO:0039694">
    <property type="term" value="P:viral RNA genome replication"/>
    <property type="evidence" value="ECO:0007669"/>
    <property type="project" value="InterPro"/>
</dbReference>
<comment type="catalytic activity">
    <reaction evidence="7">
        <text>RNA(n) + a ribonucleoside 5'-triphosphate = RNA(n+1) + diphosphate</text>
        <dbReference type="Rhea" id="RHEA:21248"/>
        <dbReference type="Rhea" id="RHEA-COMP:14527"/>
        <dbReference type="Rhea" id="RHEA-COMP:17342"/>
        <dbReference type="ChEBI" id="CHEBI:33019"/>
        <dbReference type="ChEBI" id="CHEBI:61557"/>
        <dbReference type="ChEBI" id="CHEBI:140395"/>
        <dbReference type="EC" id="2.7.7.48"/>
    </reaction>
</comment>
<dbReference type="InterPro" id="IPR002166">
    <property type="entry name" value="RNA_pol_HCV"/>
</dbReference>
<evidence type="ECO:0000256" key="4">
    <source>
        <dbReference type="ARBA" id="ARBA00022695"/>
    </source>
</evidence>